<evidence type="ECO:0000256" key="3">
    <source>
        <dbReference type="PROSITE-ProRule" id="PRU00169"/>
    </source>
</evidence>
<dbReference type="InterPro" id="IPR001789">
    <property type="entry name" value="Sig_transdc_resp-reg_receiver"/>
</dbReference>
<proteinExistence type="predicted"/>
<feature type="repeat" description="TPR" evidence="4">
    <location>
        <begin position="254"/>
        <end position="287"/>
    </location>
</feature>
<dbReference type="InterPro" id="IPR011006">
    <property type="entry name" value="CheY-like_superfamily"/>
</dbReference>
<keyword evidence="3" id="KW-0597">Phosphoprotein</keyword>
<dbReference type="PANTHER" id="PTHR44943">
    <property type="entry name" value="CELLULOSE SYNTHASE OPERON PROTEIN C"/>
    <property type="match status" value="1"/>
</dbReference>
<evidence type="ECO:0000259" key="5">
    <source>
        <dbReference type="PROSITE" id="PS50110"/>
    </source>
</evidence>
<dbReference type="SUPFAM" id="SSF52172">
    <property type="entry name" value="CheY-like"/>
    <property type="match status" value="1"/>
</dbReference>
<dbReference type="Pfam" id="PF13414">
    <property type="entry name" value="TPR_11"/>
    <property type="match status" value="1"/>
</dbReference>
<protein>
    <submittedName>
        <fullName evidence="6">Response regulator receiver domain-containing protein</fullName>
    </submittedName>
</protein>
<feature type="modified residue" description="4-aspartylphosphate" evidence="3">
    <location>
        <position position="56"/>
    </location>
</feature>
<evidence type="ECO:0000256" key="4">
    <source>
        <dbReference type="PROSITE-ProRule" id="PRU00339"/>
    </source>
</evidence>
<keyword evidence="7" id="KW-1185">Reference proteome</keyword>
<dbReference type="SUPFAM" id="SSF48452">
    <property type="entry name" value="TPR-like"/>
    <property type="match status" value="1"/>
</dbReference>
<accession>A0A1I3N6L5</accession>
<dbReference type="EMBL" id="FORX01000001">
    <property type="protein sequence ID" value="SFJ04954.1"/>
    <property type="molecule type" value="Genomic_DNA"/>
</dbReference>
<reference evidence="7" key="1">
    <citation type="submission" date="2016-10" db="EMBL/GenBank/DDBJ databases">
        <authorList>
            <person name="Varghese N."/>
            <person name="Submissions S."/>
        </authorList>
    </citation>
    <scope>NUCLEOTIDE SEQUENCE [LARGE SCALE GENOMIC DNA]</scope>
    <source>
        <strain evidence="7">DSM 5918</strain>
    </source>
</reference>
<keyword evidence="1" id="KW-0677">Repeat</keyword>
<dbReference type="PROSITE" id="PS50005">
    <property type="entry name" value="TPR"/>
    <property type="match status" value="1"/>
</dbReference>
<gene>
    <name evidence="6" type="ORF">SAMN04488082_101194</name>
</gene>
<evidence type="ECO:0000313" key="7">
    <source>
        <dbReference type="Proteomes" id="UP000198635"/>
    </source>
</evidence>
<dbReference type="GO" id="GO:0000160">
    <property type="term" value="P:phosphorelay signal transduction system"/>
    <property type="evidence" value="ECO:0007669"/>
    <property type="project" value="InterPro"/>
</dbReference>
<dbReference type="Proteomes" id="UP000198635">
    <property type="component" value="Unassembled WGS sequence"/>
</dbReference>
<sequence>MGMTDLVFVATSQDSLFQETRDHLAKLGYSNCARFSSGKSAVEFIKFNPARIIIVDTEVEDLTIAEFVSALREVRQAEYLHILVISAERAEEFVLGVISAGCSGLVLRPYNLSALEKHMAQSRKMVQTQDSDRETVEQAETLIVQGRYEDAIGDLTPVVNQEDEQASRLFFRGCQFLVDKKWSDALQAFNQSLARNQTFIKAYEGLAQAYLGKNDTDRYRHYLQKAAEEYAKLNNFAKVKKIFVEIVKYDINAPNPYNTLGIRLRQEKQYKEAIQAYFQAVQLSPKDENIHYNMAKAYFCDAQPANALECIKLALGLSPEHLEALKMYRLLTGVSWEDNSNAPFQPPKGV</sequence>
<dbReference type="Gene3D" id="3.40.50.2300">
    <property type="match status" value="1"/>
</dbReference>
<dbReference type="InterPro" id="IPR051685">
    <property type="entry name" value="Ycf3/AcsC/BcsC/TPR_MFPF"/>
</dbReference>
<feature type="domain" description="Response regulatory" evidence="5">
    <location>
        <begin position="6"/>
        <end position="123"/>
    </location>
</feature>
<dbReference type="PROSITE" id="PS50110">
    <property type="entry name" value="RESPONSE_REGULATORY"/>
    <property type="match status" value="1"/>
</dbReference>
<dbReference type="InterPro" id="IPR019734">
    <property type="entry name" value="TPR_rpt"/>
</dbReference>
<keyword evidence="2 4" id="KW-0802">TPR repeat</keyword>
<dbReference type="InterPro" id="IPR011990">
    <property type="entry name" value="TPR-like_helical_dom_sf"/>
</dbReference>
<name>A0A1I3N6L5_9BACT</name>
<evidence type="ECO:0000313" key="6">
    <source>
        <dbReference type="EMBL" id="SFJ04954.1"/>
    </source>
</evidence>
<evidence type="ECO:0000256" key="2">
    <source>
        <dbReference type="ARBA" id="ARBA00022803"/>
    </source>
</evidence>
<evidence type="ECO:0000256" key="1">
    <source>
        <dbReference type="ARBA" id="ARBA00022737"/>
    </source>
</evidence>
<dbReference type="SMART" id="SM00028">
    <property type="entry name" value="TPR"/>
    <property type="match status" value="3"/>
</dbReference>
<dbReference type="PANTHER" id="PTHR44943:SF8">
    <property type="entry name" value="TPR REPEAT-CONTAINING PROTEIN MJ0263"/>
    <property type="match status" value="1"/>
</dbReference>
<organism evidence="6 7">
    <name type="scientific">Desulfomicrobium apsheronum</name>
    <dbReference type="NCBI Taxonomy" id="52560"/>
    <lineage>
        <taxon>Bacteria</taxon>
        <taxon>Pseudomonadati</taxon>
        <taxon>Thermodesulfobacteriota</taxon>
        <taxon>Desulfovibrionia</taxon>
        <taxon>Desulfovibrionales</taxon>
        <taxon>Desulfomicrobiaceae</taxon>
        <taxon>Desulfomicrobium</taxon>
    </lineage>
</organism>
<dbReference type="STRING" id="52560.SAMN04488082_101194"/>
<dbReference type="Gene3D" id="1.25.40.10">
    <property type="entry name" value="Tetratricopeptide repeat domain"/>
    <property type="match status" value="2"/>
</dbReference>
<dbReference type="AlphaFoldDB" id="A0A1I3N6L5"/>
<dbReference type="OrthoDB" id="5469454at2"/>
<dbReference type="Pfam" id="PF00072">
    <property type="entry name" value="Response_reg"/>
    <property type="match status" value="1"/>
</dbReference>